<evidence type="ECO:0000313" key="3">
    <source>
        <dbReference type="WBParaSite" id="Pan_g23655.t1"/>
    </source>
</evidence>
<reference evidence="3" key="2">
    <citation type="submission" date="2020-10" db="UniProtKB">
        <authorList>
            <consortium name="WormBaseParasite"/>
        </authorList>
    </citation>
    <scope>IDENTIFICATION</scope>
</reference>
<accession>A0A7E4VPH7</accession>
<dbReference type="WBParaSite" id="Pan_g23655.t1">
    <property type="protein sequence ID" value="Pan_g23655.t1"/>
    <property type="gene ID" value="Pan_g23655"/>
</dbReference>
<feature type="compositionally biased region" description="Basic and acidic residues" evidence="1">
    <location>
        <begin position="85"/>
        <end position="103"/>
    </location>
</feature>
<feature type="compositionally biased region" description="Low complexity" evidence="1">
    <location>
        <begin position="1"/>
        <end position="12"/>
    </location>
</feature>
<organism evidence="2 3">
    <name type="scientific">Panagrellus redivivus</name>
    <name type="common">Microworm</name>
    <dbReference type="NCBI Taxonomy" id="6233"/>
    <lineage>
        <taxon>Eukaryota</taxon>
        <taxon>Metazoa</taxon>
        <taxon>Ecdysozoa</taxon>
        <taxon>Nematoda</taxon>
        <taxon>Chromadorea</taxon>
        <taxon>Rhabditida</taxon>
        <taxon>Tylenchina</taxon>
        <taxon>Panagrolaimomorpha</taxon>
        <taxon>Panagrolaimoidea</taxon>
        <taxon>Panagrolaimidae</taxon>
        <taxon>Panagrellus</taxon>
    </lineage>
</organism>
<evidence type="ECO:0000313" key="2">
    <source>
        <dbReference type="Proteomes" id="UP000492821"/>
    </source>
</evidence>
<feature type="region of interest" description="Disordered" evidence="1">
    <location>
        <begin position="1"/>
        <end position="112"/>
    </location>
</feature>
<name>A0A7E4VPH7_PANRE</name>
<keyword evidence="2" id="KW-1185">Reference proteome</keyword>
<protein>
    <submittedName>
        <fullName evidence="3">Uncharacterized protein</fullName>
    </submittedName>
</protein>
<reference evidence="2" key="1">
    <citation type="journal article" date="2013" name="Genetics">
        <title>The draft genome and transcriptome of Panagrellus redivivus are shaped by the harsh demands of a free-living lifestyle.</title>
        <authorList>
            <person name="Srinivasan J."/>
            <person name="Dillman A.R."/>
            <person name="Macchietto M.G."/>
            <person name="Heikkinen L."/>
            <person name="Lakso M."/>
            <person name="Fracchia K.M."/>
            <person name="Antoshechkin I."/>
            <person name="Mortazavi A."/>
            <person name="Wong G."/>
            <person name="Sternberg P.W."/>
        </authorList>
    </citation>
    <scope>NUCLEOTIDE SEQUENCE [LARGE SCALE GENOMIC DNA]</scope>
    <source>
        <strain evidence="2">MT8872</strain>
    </source>
</reference>
<dbReference type="AlphaFoldDB" id="A0A7E4VPH7"/>
<sequence>MTTSTNNSSVNSLKQMSTKIGVHNRLKRTPEGPPLRKACPRTGGGSLLRVHRGTQLKPPERRQELPSNTLFDDDGSRSEQASIHPTDRDIRKNAEVEVEDRAAQRGSPKLFS</sequence>
<proteinExistence type="predicted"/>
<evidence type="ECO:0000256" key="1">
    <source>
        <dbReference type="SAM" id="MobiDB-lite"/>
    </source>
</evidence>
<dbReference type="Proteomes" id="UP000492821">
    <property type="component" value="Unassembled WGS sequence"/>
</dbReference>